<dbReference type="Proteomes" id="UP000806522">
    <property type="component" value="Unassembled WGS sequence"/>
</dbReference>
<reference evidence="1" key="1">
    <citation type="submission" date="2019-04" db="EMBL/GenBank/DDBJ databases">
        <title>Evolution of Biomass-Degrading Anaerobic Consortia Revealed by Metagenomics.</title>
        <authorList>
            <person name="Peng X."/>
        </authorList>
    </citation>
    <scope>NUCLEOTIDE SEQUENCE</scope>
    <source>
        <strain evidence="1">SIG140</strain>
    </source>
</reference>
<proteinExistence type="predicted"/>
<organism evidence="1 2">
    <name type="scientific">Xylanibacter ruminicola</name>
    <name type="common">Prevotella ruminicola</name>
    <dbReference type="NCBI Taxonomy" id="839"/>
    <lineage>
        <taxon>Bacteria</taxon>
        <taxon>Pseudomonadati</taxon>
        <taxon>Bacteroidota</taxon>
        <taxon>Bacteroidia</taxon>
        <taxon>Bacteroidales</taxon>
        <taxon>Prevotellaceae</taxon>
        <taxon>Xylanibacter</taxon>
    </lineage>
</organism>
<evidence type="ECO:0000313" key="2">
    <source>
        <dbReference type="Proteomes" id="UP000806522"/>
    </source>
</evidence>
<dbReference type="AlphaFoldDB" id="A0A9D5P280"/>
<protein>
    <submittedName>
        <fullName evidence="1">Uncharacterized protein</fullName>
    </submittedName>
</protein>
<gene>
    <name evidence="1" type="ORF">E7101_10965</name>
</gene>
<evidence type="ECO:0000313" key="1">
    <source>
        <dbReference type="EMBL" id="MBE6271454.1"/>
    </source>
</evidence>
<sequence length="263" mass="30002">MSKNLYVAMDSPDLSWTKQLKEDHGLVVDTTRTDYIKSIPNKPESVLKNPSSLFILDIPVAEAKKIQVEYGVVCRSGVDANVSILIDVNDEHTTDKNKTLGRGWDTVLDSVDTIVFDKDSIDAQYNFQLIAKQLNDIKEEFKRPYPITMEVLGITDKNDTYYNLHNRRVVSNYFVVKMDYSLAAFNKDVATADQTITPQVLFTEDSLNRHSSAPLKSMEQIVSTLREFSNSLSSPRTNHDSYYYAVNGQWMEKCIAIRNRLIK</sequence>
<name>A0A9D5P280_XYLRU</name>
<dbReference type="EMBL" id="SUYC01000012">
    <property type="protein sequence ID" value="MBE6271454.1"/>
    <property type="molecule type" value="Genomic_DNA"/>
</dbReference>
<accession>A0A9D5P280</accession>
<comment type="caution">
    <text evidence="1">The sequence shown here is derived from an EMBL/GenBank/DDBJ whole genome shotgun (WGS) entry which is preliminary data.</text>
</comment>